<keyword evidence="2" id="KW-0472">Membrane</keyword>
<dbReference type="InterPro" id="IPR058421">
    <property type="entry name" value="DUF8108_C"/>
</dbReference>
<evidence type="ECO:0000313" key="5">
    <source>
        <dbReference type="Proteomes" id="UP000196084"/>
    </source>
</evidence>
<feature type="domain" description="DUF8108" evidence="3">
    <location>
        <begin position="82"/>
        <end position="153"/>
    </location>
</feature>
<evidence type="ECO:0000256" key="1">
    <source>
        <dbReference type="SAM" id="MobiDB-lite"/>
    </source>
</evidence>
<comment type="caution">
    <text evidence="4">The sequence shown here is derived from an EMBL/GenBank/DDBJ whole genome shotgun (WGS) entry which is preliminary data.</text>
</comment>
<reference evidence="4 5" key="1">
    <citation type="submission" date="2017-02" db="EMBL/GenBank/DDBJ databases">
        <title>Natronthermophilus aegyptiacus gen. nov.,sp. nov., an aerobic, extremely halophilic alkalithermophilic archaeon isolated from the athalassohaline Wadi An Natrun, Egypt.</title>
        <authorList>
            <person name="Zhao B."/>
        </authorList>
    </citation>
    <scope>NUCLEOTIDE SEQUENCE [LARGE SCALE GENOMIC DNA]</scope>
    <source>
        <strain evidence="4 5">CGMCC 1.3597</strain>
    </source>
</reference>
<keyword evidence="2" id="KW-0812">Transmembrane</keyword>
<feature type="transmembrane region" description="Helical" evidence="2">
    <location>
        <begin position="53"/>
        <end position="74"/>
    </location>
</feature>
<name>A0A202E899_9EURY</name>
<feature type="compositionally biased region" description="Basic and acidic residues" evidence="1">
    <location>
        <begin position="167"/>
        <end position="184"/>
    </location>
</feature>
<proteinExistence type="predicted"/>
<keyword evidence="2" id="KW-1133">Transmembrane helix</keyword>
<accession>A0A202E899</accession>
<dbReference type="RefSeq" id="WP_087714552.1">
    <property type="nucleotide sequence ID" value="NZ_MWPH01000002.1"/>
</dbReference>
<dbReference type="OrthoDB" id="53394at2157"/>
<feature type="region of interest" description="Disordered" evidence="1">
    <location>
        <begin position="160"/>
        <end position="184"/>
    </location>
</feature>
<keyword evidence="5" id="KW-1185">Reference proteome</keyword>
<dbReference type="Proteomes" id="UP000196084">
    <property type="component" value="Unassembled WGS sequence"/>
</dbReference>
<evidence type="ECO:0000256" key="2">
    <source>
        <dbReference type="SAM" id="Phobius"/>
    </source>
</evidence>
<protein>
    <recommendedName>
        <fullName evidence="3">DUF8108 domain-containing protein</fullName>
    </recommendedName>
</protein>
<sequence>MSADSPSGIVSLADTVSELLYAVCGWLLIAVGLLATVTGIANLADAGLVASSLLPSLFVFGFAFLLIVFGVFVNPRFRRRLERRHGLAQFGRVRSVDQRTVKPAENCREQCVSCQRRLEKGLVRRYREEFAIAGVPLYTHSEGYNHYCLECASSELLGESTTDVDGSDDHHSRRSEDERLFDRQ</sequence>
<dbReference type="EMBL" id="MWPH01000002">
    <property type="protein sequence ID" value="OVE84483.1"/>
    <property type="molecule type" value="Genomic_DNA"/>
</dbReference>
<organism evidence="4 5">
    <name type="scientific">Natronolimnobius baerhuensis</name>
    <dbReference type="NCBI Taxonomy" id="253108"/>
    <lineage>
        <taxon>Archaea</taxon>
        <taxon>Methanobacteriati</taxon>
        <taxon>Methanobacteriota</taxon>
        <taxon>Stenosarchaea group</taxon>
        <taxon>Halobacteria</taxon>
        <taxon>Halobacteriales</taxon>
        <taxon>Natrialbaceae</taxon>
        <taxon>Natronolimnobius</taxon>
    </lineage>
</organism>
<dbReference type="Pfam" id="PF26413">
    <property type="entry name" value="DUF8108"/>
    <property type="match status" value="1"/>
</dbReference>
<evidence type="ECO:0000313" key="4">
    <source>
        <dbReference type="EMBL" id="OVE84483.1"/>
    </source>
</evidence>
<evidence type="ECO:0000259" key="3">
    <source>
        <dbReference type="Pfam" id="PF26413"/>
    </source>
</evidence>
<feature type="transmembrane region" description="Helical" evidence="2">
    <location>
        <begin position="20"/>
        <end position="41"/>
    </location>
</feature>
<dbReference type="AlphaFoldDB" id="A0A202E899"/>
<gene>
    <name evidence="4" type="ORF">B2G88_08740</name>
</gene>